<evidence type="ECO:0000313" key="2">
    <source>
        <dbReference type="Proteomes" id="UP001229421"/>
    </source>
</evidence>
<sequence length="217" mass="24540">MRGAWDLFCSTDAFVAPRTEEISAEDLYAYGDGGEQFLQTNYGDNAVQFELNVPVEDPYGYGYGGDPITKKDIHNAIQKINKENRVGESPMQQLENFFKVKDYVVVLRRTKGAAPTKGEPHRNLGFPLMEAGSKSDGLIKRHHCDLYAPHIQTLPNAPHTLMNLNLNMDLNMDDFLDDIRMEDLPPDDDTIDPLAGHEYLMFPEDEEAQEKCKPSVF</sequence>
<dbReference type="AlphaFoldDB" id="A0AAD8K553"/>
<accession>A0AAD8K553</accession>
<dbReference type="EMBL" id="JAUHHV010000008">
    <property type="protein sequence ID" value="KAK1415116.1"/>
    <property type="molecule type" value="Genomic_DNA"/>
</dbReference>
<reference evidence="1" key="1">
    <citation type="journal article" date="2023" name="bioRxiv">
        <title>Improved chromosome-level genome assembly for marigold (Tagetes erecta).</title>
        <authorList>
            <person name="Jiang F."/>
            <person name="Yuan L."/>
            <person name="Wang S."/>
            <person name="Wang H."/>
            <person name="Xu D."/>
            <person name="Wang A."/>
            <person name="Fan W."/>
        </authorList>
    </citation>
    <scope>NUCLEOTIDE SEQUENCE</scope>
    <source>
        <strain evidence="1">WSJ</strain>
        <tissue evidence="1">Leaf</tissue>
    </source>
</reference>
<protein>
    <submittedName>
        <fullName evidence="1">Uncharacterized protein</fullName>
    </submittedName>
</protein>
<comment type="caution">
    <text evidence="1">The sequence shown here is derived from an EMBL/GenBank/DDBJ whole genome shotgun (WGS) entry which is preliminary data.</text>
</comment>
<dbReference type="Proteomes" id="UP001229421">
    <property type="component" value="Unassembled WGS sequence"/>
</dbReference>
<name>A0AAD8K553_TARER</name>
<organism evidence="1 2">
    <name type="scientific">Tagetes erecta</name>
    <name type="common">African marigold</name>
    <dbReference type="NCBI Taxonomy" id="13708"/>
    <lineage>
        <taxon>Eukaryota</taxon>
        <taxon>Viridiplantae</taxon>
        <taxon>Streptophyta</taxon>
        <taxon>Embryophyta</taxon>
        <taxon>Tracheophyta</taxon>
        <taxon>Spermatophyta</taxon>
        <taxon>Magnoliopsida</taxon>
        <taxon>eudicotyledons</taxon>
        <taxon>Gunneridae</taxon>
        <taxon>Pentapetalae</taxon>
        <taxon>asterids</taxon>
        <taxon>campanulids</taxon>
        <taxon>Asterales</taxon>
        <taxon>Asteraceae</taxon>
        <taxon>Asteroideae</taxon>
        <taxon>Heliantheae alliance</taxon>
        <taxon>Tageteae</taxon>
        <taxon>Tagetes</taxon>
    </lineage>
</organism>
<gene>
    <name evidence="1" type="ORF">QVD17_30887</name>
</gene>
<proteinExistence type="predicted"/>
<evidence type="ECO:0000313" key="1">
    <source>
        <dbReference type="EMBL" id="KAK1415116.1"/>
    </source>
</evidence>
<keyword evidence="2" id="KW-1185">Reference proteome</keyword>